<keyword evidence="2" id="KW-1185">Reference proteome</keyword>
<name>A0ACB7RVQ0_HYAAI</name>
<accession>A0ACB7RVQ0</accession>
<comment type="caution">
    <text evidence="1">The sequence shown here is derived from an EMBL/GenBank/DDBJ whole genome shotgun (WGS) entry which is preliminary data.</text>
</comment>
<proteinExistence type="predicted"/>
<sequence length="2319" mass="243338">MPSPRTTFEPSATATNASARVSSALRTAMESVFRRKRPLNGAAANSIAKQTSANATNSIPRRSTGNQKEDCPAVRSPSLESPSEANQNAQLAQVLCAMVSTHENLPMPTRIAPATTVASTTFPPGARFPRVPFMYIRGPWMSVAGRHPEPRMAPGFDPRMPRAAQFSESQMLTETGVLHNQRFPSHVPGTSAASSAAPINKDFTESSHHAPAQHIQPPPEAEPDEIRVTSPPHPSSEMVHAAPESQTQTTLADLLTEIPIHPHVLEMVDVATEVNESELLRVHTLTVAEHHSQSQNGKVSVATQTIPNLLQETGESPLSLAMARAGPEVRDTKTTTPDALPDKVQQLGPAEIANVPLEASGTAPIRPKVLGGSGPQQSVVANEAPQYGGMPPAKPNALPLAPQHAPSSEMTNVTARGSEIPPASPEMLPIRGQHPPPLAVSTGPPQGGGMNSVRPNTLPVKTWHQQSSENVNGTMHAIAVRQIRPDTMVRDQPPSTVPIAVPGMQPVFPNGLAARAQCQPSSEIANKSTELGEVRPIIPYMLPRGQVPPPPTVPTAVPGMQPIVPNGIPIRYQRQPSPEIANKGAEAGQVRPIFPDMLVRGRGLPPSSGFGAVPGMQPVVHHGPPVRAQHLLSSEVANKGTGVGGVRPIRPDMLVRGQHPPQSAVPIELPGMEPIAPNVLPAISPCKPSSEIAGAALEAGKMQPTNLDTQVRGQCPLSSASSNGPPQLGQIQPITPSRPSLCLMPVPSDAKISATQVTGETGLSKPDSPSSTDHGAAHSAVGKEGAQLGEIQHIPPDATQTSAHPPSSERVSATQEASEIHPRPEPLPEKQQRPPPTTIVDGAPQLGGNSAVPYAREGLPTAEEVRGRLVARPDMVPIGAQPPGAANATPQKSVVPPALIAPLSLKPQHPAPAVAEHAPLGLQASGHDAPRPTSLEVAAHPPGLPNMNDDALTEPTSATSLLEAMSNFLKLPPEIMQDSIQETLQTTVQQPPTNHSAVPRQVTDVVPGLQLSADQQTHQSSAATSHLADSARNDAGVTQLPLDCKGQTCGKETDEEFRTKIASALTATAAAPSPAAPSPTACRPMLTADKRHLPEAFIITHEEEAAKQVSLQGAIEQRDTVHGAAAPSPAAPSAAACRPILTADKRLLTEAFITAHEEESAKELSPLGASDERDSVHLYKTTDSEPTKRASSDDRVAVELEPENATEIETEYAVPEMRPLVASFHHDKGRRSTGIMSPSSPIEIPPASKAETPYNEAPATRPLVASFCEYKGRRSTGIVSPSSPFEALPTVEAPPEELHATSPAVPSKEVEKDTKKQKMKVRPLVASFGQGLGSPSRSLSHASSPNRGFFSPSVTSPASPRVAFSKEITVKPRPAYREIQASASPNAGTSLKVVASTMSPSPGMSQVNAPFAVTVLPNSVSGGASPYAPNVCTKSRSGKLPIYRSLIASVGRPRSTTATPAFSPQSHEHEEIVTERREPQSTSLKSSTTNNAKESSTNAALAGHANEGKTLNLSSGQAAAVVHTSESKTSVKGPLQKPEATDHLSTSKGTPPKDPSVNASPAGPPTESKIPARELPVKPAPTVHISASHLAPSEPSVGAAPAGRASGSGTPPPKESSIKAAATGHTTEGKIPAPNESPVKASPAELSTSSNPLKEPVVGHDNGSKAQGIVSETPKSTDNIPEKPVVTGEFKNGAHGEVHPEGRPSLPEKTQQSSEARNGVAAIATSAPTGHAITIANVENPPTAQPPKISDQRTVVEGEAKLPKIFFPKDAGIGSESTASLPQAPVDRKRPSSLCREKLEKNGECCKQLALECTAGTNKEPAPTLGATAGTEVLHKVTKSPPTRNAESIFVFAGTEGEAKLPKVFPAVAAGKGQEKQKPSEAKTSGIPKTKVSEKGTPSPSANAQPQKPPAHLKESEPPSAKSRLALSGAGEASQQLGEHGVTHRAAEGSSMVKLSEMPENDIMCEFPEFRQYTAMFQSPTNVSPAEVASTVAQLEQGEPKEKKHKSKKCKGSSVAGTVPDLMTPPEAKKIDELGPETKATGAADAAPERSNQAPRDPIAENEEYGYMACCLTVLFVLAVMLLLVGLVRAVGMTWTPTATNTTAATHAVFSSSAATAGLSFCSSDLCNREADYVKSLLDSSTTEPCENFYEHICGSWSTVHPLGENKGTGATISTDTIIQDHLVDTMLTLLPSNKESDVNLAVSLYNECADRSKESMAIASVVRLLGSWAIKQWPREAAATMRESWTFAGQIMRDLGLATFLDVTNGAGPGEAPVVELAKPKHIFCCNDASRPAVMMQFRGALSDTASLFTQKPGCRAY</sequence>
<gene>
    <name evidence="1" type="ORF">HPB50_022176</name>
</gene>
<evidence type="ECO:0000313" key="1">
    <source>
        <dbReference type="EMBL" id="KAH6926791.1"/>
    </source>
</evidence>
<organism evidence="1 2">
    <name type="scientific">Hyalomma asiaticum</name>
    <name type="common">Tick</name>
    <dbReference type="NCBI Taxonomy" id="266040"/>
    <lineage>
        <taxon>Eukaryota</taxon>
        <taxon>Metazoa</taxon>
        <taxon>Ecdysozoa</taxon>
        <taxon>Arthropoda</taxon>
        <taxon>Chelicerata</taxon>
        <taxon>Arachnida</taxon>
        <taxon>Acari</taxon>
        <taxon>Parasitiformes</taxon>
        <taxon>Ixodida</taxon>
        <taxon>Ixodoidea</taxon>
        <taxon>Ixodidae</taxon>
        <taxon>Hyalomminae</taxon>
        <taxon>Hyalomma</taxon>
    </lineage>
</organism>
<reference evidence="1" key="1">
    <citation type="submission" date="2020-05" db="EMBL/GenBank/DDBJ databases">
        <title>Large-scale comparative analyses of tick genomes elucidate their genetic diversity and vector capacities.</title>
        <authorList>
            <person name="Jia N."/>
            <person name="Wang J."/>
            <person name="Shi W."/>
            <person name="Du L."/>
            <person name="Sun Y."/>
            <person name="Zhan W."/>
            <person name="Jiang J."/>
            <person name="Wang Q."/>
            <person name="Zhang B."/>
            <person name="Ji P."/>
            <person name="Sakyi L.B."/>
            <person name="Cui X."/>
            <person name="Yuan T."/>
            <person name="Jiang B."/>
            <person name="Yang W."/>
            <person name="Lam T.T.-Y."/>
            <person name="Chang Q."/>
            <person name="Ding S."/>
            <person name="Wang X."/>
            <person name="Zhu J."/>
            <person name="Ruan X."/>
            <person name="Zhao L."/>
            <person name="Wei J."/>
            <person name="Que T."/>
            <person name="Du C."/>
            <person name="Cheng J."/>
            <person name="Dai P."/>
            <person name="Han X."/>
            <person name="Huang E."/>
            <person name="Gao Y."/>
            <person name="Liu J."/>
            <person name="Shao H."/>
            <person name="Ye R."/>
            <person name="Li L."/>
            <person name="Wei W."/>
            <person name="Wang X."/>
            <person name="Wang C."/>
            <person name="Yang T."/>
            <person name="Huo Q."/>
            <person name="Li W."/>
            <person name="Guo W."/>
            <person name="Chen H."/>
            <person name="Zhou L."/>
            <person name="Ni X."/>
            <person name="Tian J."/>
            <person name="Zhou Y."/>
            <person name="Sheng Y."/>
            <person name="Liu T."/>
            <person name="Pan Y."/>
            <person name="Xia L."/>
            <person name="Li J."/>
            <person name="Zhao F."/>
            <person name="Cao W."/>
        </authorList>
    </citation>
    <scope>NUCLEOTIDE SEQUENCE</scope>
    <source>
        <strain evidence="1">Hyas-2018</strain>
    </source>
</reference>
<dbReference type="Proteomes" id="UP000821845">
    <property type="component" value="Chromosome 7"/>
</dbReference>
<protein>
    <submittedName>
        <fullName evidence="1">Uncharacterized protein</fullName>
    </submittedName>
</protein>
<dbReference type="EMBL" id="CM023487">
    <property type="protein sequence ID" value="KAH6926791.1"/>
    <property type="molecule type" value="Genomic_DNA"/>
</dbReference>
<evidence type="ECO:0000313" key="2">
    <source>
        <dbReference type="Proteomes" id="UP000821845"/>
    </source>
</evidence>